<feature type="binding site" evidence="5">
    <location>
        <begin position="166"/>
        <end position="168"/>
    </location>
    <ligand>
        <name>substrate</name>
    </ligand>
</feature>
<dbReference type="SUPFAM" id="SSF55681">
    <property type="entry name" value="Class II aaRS and biotin synthetases"/>
    <property type="match status" value="1"/>
</dbReference>
<reference evidence="7 8" key="1">
    <citation type="submission" date="2011-09" db="EMBL/GenBank/DDBJ databases">
        <authorList>
            <consortium name="US DOE Joint Genome Institute (JGI-PGF)"/>
            <person name="Lucas S."/>
            <person name="Han J."/>
            <person name="Lapidus A."/>
            <person name="Cheng J.-F."/>
            <person name="Goodwin L."/>
            <person name="Pitluck S."/>
            <person name="Peters L."/>
            <person name="Land M.L."/>
            <person name="Hauser L."/>
            <person name="Orellana R."/>
            <person name="Lovley D."/>
            <person name="Woyke T.J."/>
        </authorList>
    </citation>
    <scope>NUCLEOTIDE SEQUENCE [LARGE SCALE GENOMIC DNA]</scope>
    <source>
        <strain evidence="7 8">2ac9</strain>
    </source>
</reference>
<reference evidence="7 8" key="2">
    <citation type="submission" date="2012-02" db="EMBL/GenBank/DDBJ databases">
        <title>Improved High-Quality Draft sequence of Desulfobacter postgatei 2ac9.</title>
        <authorList>
            <consortium name="US DOE Joint Genome Institute"/>
            <person name="Lucas S."/>
            <person name="Han J."/>
            <person name="Lapidus A."/>
            <person name="Cheng J.-F."/>
            <person name="Goodwin L."/>
            <person name="Pitluck S."/>
            <person name="Peters L."/>
            <person name="Ovchinnikova G."/>
            <person name="Held B."/>
            <person name="Detter J.C."/>
            <person name="Han C."/>
            <person name="Tapia R."/>
            <person name="Land M."/>
            <person name="Hauser L."/>
            <person name="Kyrpides N."/>
            <person name="Ivanova N."/>
            <person name="Pagani I."/>
            <person name="Orellana R."/>
            <person name="Lovley D."/>
            <person name="Woyke T."/>
        </authorList>
    </citation>
    <scope>NUCLEOTIDE SEQUENCE [LARGE SCALE GENOMIC DNA]</scope>
    <source>
        <strain evidence="7 8">2ac9</strain>
    </source>
</reference>
<comment type="subcellular location">
    <subcellularLocation>
        <location evidence="5">Cytoplasm</location>
    </subcellularLocation>
</comment>
<dbReference type="CDD" id="cd16444">
    <property type="entry name" value="LipB"/>
    <property type="match status" value="1"/>
</dbReference>
<gene>
    <name evidence="5" type="primary">lipB</name>
    <name evidence="7" type="ORF">DespoDRAFT_00588</name>
</gene>
<dbReference type="PANTHER" id="PTHR10993:SF7">
    <property type="entry name" value="LIPOYLTRANSFERASE 2, MITOCHONDRIAL-RELATED"/>
    <property type="match status" value="1"/>
</dbReference>
<dbReference type="InterPro" id="IPR045864">
    <property type="entry name" value="aa-tRNA-synth_II/BPL/LPL"/>
</dbReference>
<dbReference type="GO" id="GO:0005737">
    <property type="term" value="C:cytoplasm"/>
    <property type="evidence" value="ECO:0007669"/>
    <property type="project" value="UniProtKB-SubCell"/>
</dbReference>
<dbReference type="PROSITE" id="PS51733">
    <property type="entry name" value="BPL_LPL_CATALYTIC"/>
    <property type="match status" value="1"/>
</dbReference>
<comment type="miscellaneous">
    <text evidence="5">In the reaction, the free carboxyl group of octanoic acid is attached via an amide linkage to the epsilon-amino group of a specific lysine residue of lipoyl domains of lipoate-dependent enzymes.</text>
</comment>
<dbReference type="GO" id="GO:0033819">
    <property type="term" value="F:lipoyl(octanoyl) transferase activity"/>
    <property type="evidence" value="ECO:0007669"/>
    <property type="project" value="UniProtKB-EC"/>
</dbReference>
<dbReference type="EC" id="2.3.1.181" evidence="5"/>
<comment type="catalytic activity">
    <reaction evidence="5">
        <text>octanoyl-[ACP] + L-lysyl-[protein] = N(6)-octanoyl-L-lysyl-[protein] + holo-[ACP] + H(+)</text>
        <dbReference type="Rhea" id="RHEA:17665"/>
        <dbReference type="Rhea" id="RHEA-COMP:9636"/>
        <dbReference type="Rhea" id="RHEA-COMP:9685"/>
        <dbReference type="Rhea" id="RHEA-COMP:9752"/>
        <dbReference type="Rhea" id="RHEA-COMP:9928"/>
        <dbReference type="ChEBI" id="CHEBI:15378"/>
        <dbReference type="ChEBI" id="CHEBI:29969"/>
        <dbReference type="ChEBI" id="CHEBI:64479"/>
        <dbReference type="ChEBI" id="CHEBI:78463"/>
        <dbReference type="ChEBI" id="CHEBI:78809"/>
        <dbReference type="EC" id="2.3.1.181"/>
    </reaction>
</comment>
<dbReference type="Pfam" id="PF21948">
    <property type="entry name" value="LplA-B_cat"/>
    <property type="match status" value="1"/>
</dbReference>
<dbReference type="Proteomes" id="UP000005778">
    <property type="component" value="Chromosome"/>
</dbReference>
<dbReference type="RefSeq" id="WP_004071208.1">
    <property type="nucleotide sequence ID" value="NZ_CM001488.1"/>
</dbReference>
<feature type="active site" description="Acyl-thioester intermediate" evidence="5">
    <location>
        <position position="184"/>
    </location>
</feature>
<dbReference type="AlphaFoldDB" id="I5AZD6"/>
<evidence type="ECO:0000256" key="4">
    <source>
        <dbReference type="ARBA" id="ARBA00024732"/>
    </source>
</evidence>
<dbReference type="NCBIfam" id="TIGR00214">
    <property type="entry name" value="lipB"/>
    <property type="match status" value="1"/>
</dbReference>
<evidence type="ECO:0000256" key="5">
    <source>
        <dbReference type="HAMAP-Rule" id="MF_00013"/>
    </source>
</evidence>
<dbReference type="InterPro" id="IPR000544">
    <property type="entry name" value="Octanoyltransferase"/>
</dbReference>
<protein>
    <recommendedName>
        <fullName evidence="5">Octanoyltransferase</fullName>
        <ecNumber evidence="5">2.3.1.181</ecNumber>
    </recommendedName>
    <alternativeName>
        <fullName evidence="5">Lipoate-protein ligase B</fullName>
    </alternativeName>
    <alternativeName>
        <fullName evidence="5">Lipoyl/octanoyl transferase</fullName>
    </alternativeName>
    <alternativeName>
        <fullName evidence="5">Octanoyl-[acyl-carrier-protein]-protein N-octanoyltransferase</fullName>
    </alternativeName>
</protein>
<feature type="domain" description="BPL/LPL catalytic" evidence="6">
    <location>
        <begin position="41"/>
        <end position="228"/>
    </location>
</feature>
<evidence type="ECO:0000313" key="7">
    <source>
        <dbReference type="EMBL" id="EIM62599.1"/>
    </source>
</evidence>
<dbReference type="STRING" id="879212.DespoDRAFT_00588"/>
<dbReference type="EMBL" id="CM001488">
    <property type="protein sequence ID" value="EIM62599.1"/>
    <property type="molecule type" value="Genomic_DNA"/>
</dbReference>
<dbReference type="eggNOG" id="COG0321">
    <property type="taxonomic scope" value="Bacteria"/>
</dbReference>
<dbReference type="GO" id="GO:0009249">
    <property type="term" value="P:protein lipoylation"/>
    <property type="evidence" value="ECO:0007669"/>
    <property type="project" value="InterPro"/>
</dbReference>
<comment type="similarity">
    <text evidence="5">Belongs to the LipB family.</text>
</comment>
<comment type="pathway">
    <text evidence="1 5">Protein modification; protein lipoylation via endogenous pathway; protein N(6)-(lipoyl)lysine from octanoyl-[acyl-carrier-protein]: step 1/2.</text>
</comment>
<keyword evidence="2 5" id="KW-0808">Transferase</keyword>
<evidence type="ECO:0000259" key="6">
    <source>
        <dbReference type="PROSITE" id="PS51733"/>
    </source>
</evidence>
<keyword evidence="5" id="KW-0963">Cytoplasm</keyword>
<dbReference type="GO" id="GO:0016874">
    <property type="term" value="F:ligase activity"/>
    <property type="evidence" value="ECO:0007669"/>
    <property type="project" value="UniProtKB-KW"/>
</dbReference>
<evidence type="ECO:0000256" key="2">
    <source>
        <dbReference type="ARBA" id="ARBA00022679"/>
    </source>
</evidence>
<evidence type="ECO:0000256" key="1">
    <source>
        <dbReference type="ARBA" id="ARBA00004821"/>
    </source>
</evidence>
<proteinExistence type="inferred from homology"/>
<dbReference type="UniPathway" id="UPA00538">
    <property type="reaction ID" value="UER00592"/>
</dbReference>
<keyword evidence="8" id="KW-1185">Reference proteome</keyword>
<accession>I5AZD6</accession>
<keyword evidence="3 5" id="KW-0012">Acyltransferase</keyword>
<name>I5AZD6_9BACT</name>
<sequence length="233" mass="26305">MAGHALSADDRCAVFEDLGIRDYLQVLDLQTTVREKMIQDRLLGDRVFFVQHPAVYTLGKRGGRENLVVSEQFLAEKGIEIVQTERGGNITFHGPGQAVLYPIINLERSRIGVADFVHGLEEIMMRTARQFGVEARRDPQNHGLWVGKKKIGSVGLSIKKGICIHGLALNVCPDLTPFTWINPCGLQNLSMTSLAQEHQNILFDPKMSMERVKNLFFYFFCKIFNFNIKGQNP</sequence>
<keyword evidence="7" id="KW-0436">Ligase</keyword>
<evidence type="ECO:0000256" key="3">
    <source>
        <dbReference type="ARBA" id="ARBA00023315"/>
    </source>
</evidence>
<comment type="function">
    <text evidence="4 5">Catalyzes the transfer of endogenously produced octanoic acid from octanoyl-acyl-carrier-protein onto the lipoyl domains of lipoate-dependent enzymes. Lipoyl-ACP can also act as a substrate although octanoyl-ACP is likely to be the physiological substrate.</text>
</comment>
<feature type="binding site" evidence="5">
    <location>
        <begin position="86"/>
        <end position="93"/>
    </location>
    <ligand>
        <name>substrate</name>
    </ligand>
</feature>
<dbReference type="PANTHER" id="PTHR10993">
    <property type="entry name" value="OCTANOYLTRANSFERASE"/>
    <property type="match status" value="1"/>
</dbReference>
<feature type="binding site" evidence="5">
    <location>
        <begin position="153"/>
        <end position="155"/>
    </location>
    <ligand>
        <name>substrate</name>
    </ligand>
</feature>
<dbReference type="InterPro" id="IPR020605">
    <property type="entry name" value="Octanoyltransferase_CS"/>
</dbReference>
<dbReference type="Gene3D" id="3.30.930.10">
    <property type="entry name" value="Bira Bifunctional Protein, Domain 2"/>
    <property type="match status" value="1"/>
</dbReference>
<dbReference type="OrthoDB" id="9787061at2"/>
<dbReference type="HAMAP" id="MF_00013">
    <property type="entry name" value="LipB"/>
    <property type="match status" value="1"/>
</dbReference>
<organism evidence="7 8">
    <name type="scientific">Desulfobacter postgatei 2ac9</name>
    <dbReference type="NCBI Taxonomy" id="879212"/>
    <lineage>
        <taxon>Bacteria</taxon>
        <taxon>Pseudomonadati</taxon>
        <taxon>Thermodesulfobacteriota</taxon>
        <taxon>Desulfobacteria</taxon>
        <taxon>Desulfobacterales</taxon>
        <taxon>Desulfobacteraceae</taxon>
        <taxon>Desulfobacter</taxon>
    </lineage>
</organism>
<dbReference type="HOGENOM" id="CLU_035168_1_3_7"/>
<evidence type="ECO:0000313" key="8">
    <source>
        <dbReference type="Proteomes" id="UP000005778"/>
    </source>
</evidence>
<dbReference type="PROSITE" id="PS01313">
    <property type="entry name" value="LIPB"/>
    <property type="match status" value="1"/>
</dbReference>
<dbReference type="InterPro" id="IPR004143">
    <property type="entry name" value="BPL_LPL_catalytic"/>
</dbReference>
<feature type="site" description="Lowers pKa of active site Cys" evidence="5">
    <location>
        <position position="150"/>
    </location>
</feature>